<dbReference type="Gene3D" id="2.60.60.20">
    <property type="entry name" value="PLAT/LH2 domain"/>
    <property type="match status" value="1"/>
</dbReference>
<proteinExistence type="predicted"/>
<dbReference type="EMBL" id="JACGWJ010000009">
    <property type="protein sequence ID" value="KAL0399592.1"/>
    <property type="molecule type" value="Genomic_DNA"/>
</dbReference>
<dbReference type="PANTHER" id="PTHR31718">
    <property type="entry name" value="PLAT DOMAIN-CONTAINING PROTEIN"/>
    <property type="match status" value="1"/>
</dbReference>
<dbReference type="InterPro" id="IPR036392">
    <property type="entry name" value="PLAT/LH2_dom_sf"/>
</dbReference>
<reference evidence="2" key="2">
    <citation type="journal article" date="2024" name="Plant">
        <title>Genomic evolution and insights into agronomic trait innovations of Sesamum species.</title>
        <authorList>
            <person name="Miao H."/>
            <person name="Wang L."/>
            <person name="Qu L."/>
            <person name="Liu H."/>
            <person name="Sun Y."/>
            <person name="Le M."/>
            <person name="Wang Q."/>
            <person name="Wei S."/>
            <person name="Zheng Y."/>
            <person name="Lin W."/>
            <person name="Duan Y."/>
            <person name="Cao H."/>
            <person name="Xiong S."/>
            <person name="Wang X."/>
            <person name="Wei L."/>
            <person name="Li C."/>
            <person name="Ma Q."/>
            <person name="Ju M."/>
            <person name="Zhao R."/>
            <person name="Li G."/>
            <person name="Mu C."/>
            <person name="Tian Q."/>
            <person name="Mei H."/>
            <person name="Zhang T."/>
            <person name="Gao T."/>
            <person name="Zhang H."/>
        </authorList>
    </citation>
    <scope>NUCLEOTIDE SEQUENCE</scope>
    <source>
        <strain evidence="2">G02</strain>
    </source>
</reference>
<comment type="caution">
    <text evidence="2">The sequence shown here is derived from an EMBL/GenBank/DDBJ whole genome shotgun (WGS) entry which is preliminary data.</text>
</comment>
<dbReference type="PANTHER" id="PTHR31718:SF0">
    <property type="entry name" value="PLAT DOMAIN-CONTAINING PROTEIN 2"/>
    <property type="match status" value="1"/>
</dbReference>
<protein>
    <submittedName>
        <fullName evidence="2">PLAT domain-containing protein 1</fullName>
    </submittedName>
</protein>
<keyword evidence="1" id="KW-0732">Signal</keyword>
<organism evidence="2">
    <name type="scientific">Sesamum radiatum</name>
    <name type="common">Black benniseed</name>
    <dbReference type="NCBI Taxonomy" id="300843"/>
    <lineage>
        <taxon>Eukaryota</taxon>
        <taxon>Viridiplantae</taxon>
        <taxon>Streptophyta</taxon>
        <taxon>Embryophyta</taxon>
        <taxon>Tracheophyta</taxon>
        <taxon>Spermatophyta</taxon>
        <taxon>Magnoliopsida</taxon>
        <taxon>eudicotyledons</taxon>
        <taxon>Gunneridae</taxon>
        <taxon>Pentapetalae</taxon>
        <taxon>asterids</taxon>
        <taxon>lamiids</taxon>
        <taxon>Lamiales</taxon>
        <taxon>Pedaliaceae</taxon>
        <taxon>Sesamum</taxon>
    </lineage>
</organism>
<evidence type="ECO:0000256" key="1">
    <source>
        <dbReference type="SAM" id="SignalP"/>
    </source>
</evidence>
<dbReference type="AlphaFoldDB" id="A0AAW2T5F7"/>
<reference evidence="2" key="1">
    <citation type="submission" date="2020-06" db="EMBL/GenBank/DDBJ databases">
        <authorList>
            <person name="Li T."/>
            <person name="Hu X."/>
            <person name="Zhang T."/>
            <person name="Song X."/>
            <person name="Zhang H."/>
            <person name="Dai N."/>
            <person name="Sheng W."/>
            <person name="Hou X."/>
            <person name="Wei L."/>
        </authorList>
    </citation>
    <scope>NUCLEOTIDE SEQUENCE</scope>
    <source>
        <strain evidence="2">G02</strain>
        <tissue evidence="2">Leaf</tissue>
    </source>
</reference>
<feature type="signal peptide" evidence="1">
    <location>
        <begin position="1"/>
        <end position="27"/>
    </location>
</feature>
<gene>
    <name evidence="2" type="ORF">Sradi_2302500</name>
</gene>
<name>A0AAW2T5F7_SESRA</name>
<feature type="chain" id="PRO_5043654791" evidence="1">
    <location>
        <begin position="28"/>
        <end position="115"/>
    </location>
</feature>
<sequence>MALAVNQLYYFHLLILLSAIFFINCRSDSDCEYTVYVKTDSRQDAGTDSIISLKLFDNPNSSGVGIVIDNLESWGVMGPGHDYFEAGNLDIFPRPSTMFGQTCMLYEPQIRWNGE</sequence>
<accession>A0AAW2T5F7</accession>
<evidence type="ECO:0000313" key="2">
    <source>
        <dbReference type="EMBL" id="KAL0399592.1"/>
    </source>
</evidence>
<dbReference type="SUPFAM" id="SSF49723">
    <property type="entry name" value="Lipase/lipooxygenase domain (PLAT/LH2 domain)"/>
    <property type="match status" value="1"/>
</dbReference>